<name>A0A0R1UD56_9LACO</name>
<keyword evidence="6" id="KW-1278">Translocase</keyword>
<dbReference type="EC" id="7.-.-.-" evidence="8"/>
<comment type="similarity">
    <text evidence="8">Belongs to the ABC transporter superfamily. Energy-coupling factor EcfA family.</text>
</comment>
<keyword evidence="7 8" id="KW-0472">Membrane</keyword>
<comment type="subunit">
    <text evidence="8">Forms a stable energy-coupling factor (ECF) transporter complex composed of 2 membrane-embedded substrate-binding proteins (S component), 2 ATP-binding proteins (A component) and 2 transmembrane proteins (T component).</text>
</comment>
<evidence type="ECO:0000256" key="5">
    <source>
        <dbReference type="ARBA" id="ARBA00022840"/>
    </source>
</evidence>
<evidence type="ECO:0000256" key="4">
    <source>
        <dbReference type="ARBA" id="ARBA00022741"/>
    </source>
</evidence>
<keyword evidence="2 8" id="KW-0813">Transport</keyword>
<dbReference type="Gene3D" id="3.40.50.300">
    <property type="entry name" value="P-loop containing nucleotide triphosphate hydrolases"/>
    <property type="match status" value="1"/>
</dbReference>
<dbReference type="EMBL" id="AZFK01000076">
    <property type="protein sequence ID" value="KRL88562.1"/>
    <property type="molecule type" value="Genomic_DNA"/>
</dbReference>
<dbReference type="InterPro" id="IPR003439">
    <property type="entry name" value="ABC_transporter-like_ATP-bd"/>
</dbReference>
<sequence length="289" mass="31180">MVEAAVSYQGVTFRYHEAGAAALQDFTATVPKGRLTAVIGHTGSGKSTLMQLTDGLLTPTAGQLEVLGQVITPRTKNKALHQLHRQVGFVFQFPEHQLFAETVLADVMFGPLNLGQTPAQAKQAAHQALVQLGVGEALWQRSPFELSGGQQRRVAIAGVLAMRPQLLILDEPTAGVDPDGQRELLALVERLKGQGLTILLITHQMEQVAQLADTVLVLAHGQLQFSGQPRALFAQPEFLTTQQLALPAAVAFAKQLQTAGISQFNQLPLTLDELAHALARQLKGDHHEQ</sequence>
<evidence type="ECO:0000259" key="9">
    <source>
        <dbReference type="PROSITE" id="PS50893"/>
    </source>
</evidence>
<evidence type="ECO:0000256" key="1">
    <source>
        <dbReference type="ARBA" id="ARBA00004202"/>
    </source>
</evidence>
<reference evidence="10 11" key="1">
    <citation type="journal article" date="2015" name="Genome Announc.">
        <title>Expanding the biotechnology potential of lactobacilli through comparative genomics of 213 strains and associated genera.</title>
        <authorList>
            <person name="Sun Z."/>
            <person name="Harris H.M."/>
            <person name="McCann A."/>
            <person name="Guo C."/>
            <person name="Argimon S."/>
            <person name="Zhang W."/>
            <person name="Yang X."/>
            <person name="Jeffery I.B."/>
            <person name="Cooney J.C."/>
            <person name="Kagawa T.F."/>
            <person name="Liu W."/>
            <person name="Song Y."/>
            <person name="Salvetti E."/>
            <person name="Wrobel A."/>
            <person name="Rasinkangas P."/>
            <person name="Parkhill J."/>
            <person name="Rea M.C."/>
            <person name="O'Sullivan O."/>
            <person name="Ritari J."/>
            <person name="Douillard F.P."/>
            <person name="Paul Ross R."/>
            <person name="Yang R."/>
            <person name="Briner A.E."/>
            <person name="Felis G.E."/>
            <person name="de Vos W.M."/>
            <person name="Barrangou R."/>
            <person name="Klaenhammer T.R."/>
            <person name="Caufield P.W."/>
            <person name="Cui Y."/>
            <person name="Zhang H."/>
            <person name="O'Toole P.W."/>
        </authorList>
    </citation>
    <scope>NUCLEOTIDE SEQUENCE [LARGE SCALE GENOMIC DNA]</scope>
    <source>
        <strain evidence="10 11">DSM 15946</strain>
    </source>
</reference>
<evidence type="ECO:0000256" key="3">
    <source>
        <dbReference type="ARBA" id="ARBA00022475"/>
    </source>
</evidence>
<evidence type="ECO:0000313" key="11">
    <source>
        <dbReference type="Proteomes" id="UP000050816"/>
    </source>
</evidence>
<dbReference type="InterPro" id="IPR003593">
    <property type="entry name" value="AAA+_ATPase"/>
</dbReference>
<comment type="function">
    <text evidence="8">ATP-binding (A) component of a common energy-coupling factor (ECF) ABC-transporter complex.</text>
</comment>
<dbReference type="NCBIfam" id="TIGR04521">
    <property type="entry name" value="ECF_ATPase_2"/>
    <property type="match status" value="1"/>
</dbReference>
<dbReference type="PROSITE" id="PS00211">
    <property type="entry name" value="ABC_TRANSPORTER_1"/>
    <property type="match status" value="1"/>
</dbReference>
<dbReference type="SUPFAM" id="SSF52540">
    <property type="entry name" value="P-loop containing nucleoside triphosphate hydrolases"/>
    <property type="match status" value="1"/>
</dbReference>
<dbReference type="GO" id="GO:0042626">
    <property type="term" value="F:ATPase-coupled transmembrane transporter activity"/>
    <property type="evidence" value="ECO:0007669"/>
    <property type="project" value="TreeGrafter"/>
</dbReference>
<comment type="caution">
    <text evidence="10">The sequence shown here is derived from an EMBL/GenBank/DDBJ whole genome shotgun (WGS) entry which is preliminary data.</text>
</comment>
<evidence type="ECO:0000313" key="10">
    <source>
        <dbReference type="EMBL" id="KRL88562.1"/>
    </source>
</evidence>
<dbReference type="FunFam" id="3.40.50.300:FF:000224">
    <property type="entry name" value="Energy-coupling factor transporter ATP-binding protein EcfA"/>
    <property type="match status" value="1"/>
</dbReference>
<dbReference type="CDD" id="cd03225">
    <property type="entry name" value="ABC_cobalt_CbiO_domain1"/>
    <property type="match status" value="1"/>
</dbReference>
<dbReference type="InterPro" id="IPR015856">
    <property type="entry name" value="ABC_transpr_CbiO/EcfA_su"/>
</dbReference>
<dbReference type="InterPro" id="IPR030946">
    <property type="entry name" value="EcfA2"/>
</dbReference>
<evidence type="ECO:0000256" key="2">
    <source>
        <dbReference type="ARBA" id="ARBA00022448"/>
    </source>
</evidence>
<dbReference type="InterPro" id="IPR027417">
    <property type="entry name" value="P-loop_NTPase"/>
</dbReference>
<dbReference type="PATRIC" id="fig|1423760.3.peg.191"/>
<keyword evidence="4 8" id="KW-0547">Nucleotide-binding</keyword>
<feature type="domain" description="ABC transporter" evidence="9">
    <location>
        <begin position="6"/>
        <end position="245"/>
    </location>
</feature>
<keyword evidence="5 8" id="KW-0067">ATP-binding</keyword>
<dbReference type="AlphaFoldDB" id="A0A0R1UD56"/>
<dbReference type="Pfam" id="PF00005">
    <property type="entry name" value="ABC_tran"/>
    <property type="match status" value="1"/>
</dbReference>
<dbReference type="SMART" id="SM00382">
    <property type="entry name" value="AAA"/>
    <property type="match status" value="1"/>
</dbReference>
<dbReference type="PROSITE" id="PS50893">
    <property type="entry name" value="ABC_TRANSPORTER_2"/>
    <property type="match status" value="1"/>
</dbReference>
<dbReference type="PANTHER" id="PTHR43553">
    <property type="entry name" value="HEAVY METAL TRANSPORTER"/>
    <property type="match status" value="1"/>
</dbReference>
<comment type="subcellular location">
    <subcellularLocation>
        <location evidence="1 8">Cell membrane</location>
        <topology evidence="1 8">Peripheral membrane protein</topology>
    </subcellularLocation>
</comment>
<dbReference type="GO" id="GO:0043190">
    <property type="term" value="C:ATP-binding cassette (ABC) transporter complex"/>
    <property type="evidence" value="ECO:0007669"/>
    <property type="project" value="TreeGrafter"/>
</dbReference>
<dbReference type="InterPro" id="IPR017871">
    <property type="entry name" value="ABC_transporter-like_CS"/>
</dbReference>
<protein>
    <recommendedName>
        <fullName evidence="8">Energy-coupling factor transporter ATP-binding protein EcfA2</fullName>
        <ecNumber evidence="8">7.-.-.-</ecNumber>
    </recommendedName>
</protein>
<dbReference type="InterPro" id="IPR050095">
    <property type="entry name" value="ECF_ABC_transporter_ATP-bd"/>
</dbReference>
<gene>
    <name evidence="10" type="ORF">FC43_GL000175</name>
</gene>
<dbReference type="GO" id="GO:0016887">
    <property type="term" value="F:ATP hydrolysis activity"/>
    <property type="evidence" value="ECO:0007669"/>
    <property type="project" value="InterPro"/>
</dbReference>
<evidence type="ECO:0000256" key="8">
    <source>
        <dbReference type="RuleBase" id="RU365104"/>
    </source>
</evidence>
<dbReference type="RefSeq" id="WP_056955262.1">
    <property type="nucleotide sequence ID" value="NZ_AZFK01000076.1"/>
</dbReference>
<proteinExistence type="inferred from homology"/>
<dbReference type="Proteomes" id="UP000050816">
    <property type="component" value="Unassembled WGS sequence"/>
</dbReference>
<dbReference type="PANTHER" id="PTHR43553:SF27">
    <property type="entry name" value="ENERGY-COUPLING FACTOR TRANSPORTER ATP-BINDING PROTEIN ECFA2"/>
    <property type="match status" value="1"/>
</dbReference>
<evidence type="ECO:0000256" key="7">
    <source>
        <dbReference type="ARBA" id="ARBA00023136"/>
    </source>
</evidence>
<dbReference type="GO" id="GO:0005524">
    <property type="term" value="F:ATP binding"/>
    <property type="evidence" value="ECO:0007669"/>
    <property type="project" value="UniProtKB-UniRule"/>
</dbReference>
<accession>A0A0R1UD56</accession>
<evidence type="ECO:0000256" key="6">
    <source>
        <dbReference type="ARBA" id="ARBA00022967"/>
    </source>
</evidence>
<organism evidence="10 11">
    <name type="scientific">Limosilactobacillus ingluviei DSM 15946</name>
    <dbReference type="NCBI Taxonomy" id="1423760"/>
    <lineage>
        <taxon>Bacteria</taxon>
        <taxon>Bacillati</taxon>
        <taxon>Bacillota</taxon>
        <taxon>Bacilli</taxon>
        <taxon>Lactobacillales</taxon>
        <taxon>Lactobacillaceae</taxon>
        <taxon>Limosilactobacillus</taxon>
    </lineage>
</organism>
<keyword evidence="3 8" id="KW-1003">Cell membrane</keyword>